<dbReference type="Proteomes" id="UP001054945">
    <property type="component" value="Unassembled WGS sequence"/>
</dbReference>
<dbReference type="AlphaFoldDB" id="A0AAV4XJK2"/>
<sequence>MRLGPQVHQLFQPIPHQAVHSENSTRPPGGGHKRSERSQHSNPEHPYQRKTGTNPGHKSQAKRPNAVLSKSRT</sequence>
<keyword evidence="3" id="KW-1185">Reference proteome</keyword>
<proteinExistence type="predicted"/>
<evidence type="ECO:0000313" key="3">
    <source>
        <dbReference type="Proteomes" id="UP001054945"/>
    </source>
</evidence>
<evidence type="ECO:0000313" key="2">
    <source>
        <dbReference type="EMBL" id="GIY95376.1"/>
    </source>
</evidence>
<protein>
    <submittedName>
        <fullName evidence="2">Uncharacterized protein</fullName>
    </submittedName>
</protein>
<organism evidence="2 3">
    <name type="scientific">Caerostris extrusa</name>
    <name type="common">Bark spider</name>
    <name type="synonym">Caerostris bankana</name>
    <dbReference type="NCBI Taxonomy" id="172846"/>
    <lineage>
        <taxon>Eukaryota</taxon>
        <taxon>Metazoa</taxon>
        <taxon>Ecdysozoa</taxon>
        <taxon>Arthropoda</taxon>
        <taxon>Chelicerata</taxon>
        <taxon>Arachnida</taxon>
        <taxon>Araneae</taxon>
        <taxon>Araneomorphae</taxon>
        <taxon>Entelegynae</taxon>
        <taxon>Araneoidea</taxon>
        <taxon>Araneidae</taxon>
        <taxon>Caerostris</taxon>
    </lineage>
</organism>
<comment type="caution">
    <text evidence="2">The sequence shown here is derived from an EMBL/GenBank/DDBJ whole genome shotgun (WGS) entry which is preliminary data.</text>
</comment>
<evidence type="ECO:0000256" key="1">
    <source>
        <dbReference type="SAM" id="MobiDB-lite"/>
    </source>
</evidence>
<feature type="compositionally biased region" description="Basic and acidic residues" evidence="1">
    <location>
        <begin position="36"/>
        <end position="47"/>
    </location>
</feature>
<feature type="region of interest" description="Disordered" evidence="1">
    <location>
        <begin position="1"/>
        <end position="73"/>
    </location>
</feature>
<reference evidence="2 3" key="1">
    <citation type="submission" date="2021-06" db="EMBL/GenBank/DDBJ databases">
        <title>Caerostris extrusa draft genome.</title>
        <authorList>
            <person name="Kono N."/>
            <person name="Arakawa K."/>
        </authorList>
    </citation>
    <scope>NUCLEOTIDE SEQUENCE [LARGE SCALE GENOMIC DNA]</scope>
</reference>
<gene>
    <name evidence="2" type="ORF">CEXT_570051</name>
</gene>
<accession>A0AAV4XJK2</accession>
<dbReference type="EMBL" id="BPLR01000509">
    <property type="protein sequence ID" value="GIY95376.1"/>
    <property type="molecule type" value="Genomic_DNA"/>
</dbReference>
<name>A0AAV4XJK2_CAEEX</name>